<feature type="chain" id="PRO_5016300442" description="CBM-cenC domain-containing protein" evidence="1">
    <location>
        <begin position="17"/>
        <end position="483"/>
    </location>
</feature>
<keyword evidence="3" id="KW-1185">Reference proteome</keyword>
<gene>
    <name evidence="2" type="ORF">FA09DRAFT_228018</name>
</gene>
<evidence type="ECO:0000313" key="3">
    <source>
        <dbReference type="Proteomes" id="UP000245946"/>
    </source>
</evidence>
<dbReference type="RefSeq" id="XP_025599626.1">
    <property type="nucleotide sequence ID" value="XM_025739573.1"/>
</dbReference>
<feature type="signal peptide" evidence="1">
    <location>
        <begin position="1"/>
        <end position="16"/>
    </location>
</feature>
<evidence type="ECO:0000313" key="2">
    <source>
        <dbReference type="EMBL" id="PWN99347.1"/>
    </source>
</evidence>
<dbReference type="EMBL" id="KZ819288">
    <property type="protein sequence ID" value="PWN99347.1"/>
    <property type="molecule type" value="Genomic_DNA"/>
</dbReference>
<dbReference type="Gene3D" id="2.60.120.260">
    <property type="entry name" value="Galactose-binding domain-like"/>
    <property type="match status" value="2"/>
</dbReference>
<accession>A0A316ZC39</accession>
<evidence type="ECO:0008006" key="4">
    <source>
        <dbReference type="Google" id="ProtNLM"/>
    </source>
</evidence>
<dbReference type="Proteomes" id="UP000245946">
    <property type="component" value="Unassembled WGS sequence"/>
</dbReference>
<name>A0A316ZC39_9BASI</name>
<proteinExistence type="predicted"/>
<dbReference type="OrthoDB" id="2547892at2759"/>
<dbReference type="AlphaFoldDB" id="A0A316ZC39"/>
<dbReference type="GeneID" id="37267119"/>
<organism evidence="2 3">
    <name type="scientific">Tilletiopsis washingtonensis</name>
    <dbReference type="NCBI Taxonomy" id="58919"/>
    <lineage>
        <taxon>Eukaryota</taxon>
        <taxon>Fungi</taxon>
        <taxon>Dikarya</taxon>
        <taxon>Basidiomycota</taxon>
        <taxon>Ustilaginomycotina</taxon>
        <taxon>Exobasidiomycetes</taxon>
        <taxon>Entylomatales</taxon>
        <taxon>Entylomatales incertae sedis</taxon>
        <taxon>Tilletiopsis</taxon>
    </lineage>
</organism>
<sequence>MRFLPFLLVALPLAAALPASTDNASLEARAAKSCTQSSQCGSVNNFCNRSKCDTRKSLGASCYKDIGCISNKCSSGKCVEGSALTNGERCETSKSCASSYCGNSKCQAPAANGASCYKAAGCQSGICTNQKCTAPATTPTPAPTPVDKTPTDDAGNVAKNNHFENDILAPWEKDGDVTVVKNATDAYDGKQYASLRATAQYGEYSYPELYQSVPSGYYRIRNSVSDTPQAKAYAVSVQYRVPEFIAGPKGLGCNLSFGFDNEYMEDTSKAFLPVNKKVADWTKFETMIANNRTSIEDIGFGLICPEGAAVVHVDDVQFVPTAYPESDPTDVAQNGGFENGGTNGDPWKYQNGATLATNNAKYGGRYALVQSGQSISQDIVISSTAPKDSYNAYQVKFQYFVQSVSSGVSSATPCSLYLAENGGAPDASMDITATSATDTYASFSKVASANSSVSNIKIGVSCPSGQTARVYVDQVQFLTKLDD</sequence>
<reference evidence="2 3" key="1">
    <citation type="journal article" date="2018" name="Mol. Biol. Evol.">
        <title>Broad Genomic Sampling Reveals a Smut Pathogenic Ancestry of the Fungal Clade Ustilaginomycotina.</title>
        <authorList>
            <person name="Kijpornyongpan T."/>
            <person name="Mondo S.J."/>
            <person name="Barry K."/>
            <person name="Sandor L."/>
            <person name="Lee J."/>
            <person name="Lipzen A."/>
            <person name="Pangilinan J."/>
            <person name="LaButti K."/>
            <person name="Hainaut M."/>
            <person name="Henrissat B."/>
            <person name="Grigoriev I.V."/>
            <person name="Spatafora J.W."/>
            <person name="Aime M.C."/>
        </authorList>
    </citation>
    <scope>NUCLEOTIDE SEQUENCE [LARGE SCALE GENOMIC DNA]</scope>
    <source>
        <strain evidence="2 3">MCA 4186</strain>
    </source>
</reference>
<evidence type="ECO:0000256" key="1">
    <source>
        <dbReference type="SAM" id="SignalP"/>
    </source>
</evidence>
<protein>
    <recommendedName>
        <fullName evidence="4">CBM-cenC domain-containing protein</fullName>
    </recommendedName>
</protein>
<keyword evidence="1" id="KW-0732">Signal</keyword>